<evidence type="ECO:0000256" key="1">
    <source>
        <dbReference type="ARBA" id="ARBA00001946"/>
    </source>
</evidence>
<dbReference type="Proteomes" id="UP000838763">
    <property type="component" value="Unassembled WGS sequence"/>
</dbReference>
<dbReference type="FunFam" id="3.40.50.261:FF:000001">
    <property type="entry name" value="Succinate--CoA ligase [ADP-forming] subunit beta"/>
    <property type="match status" value="1"/>
</dbReference>
<keyword evidence="9" id="KW-0809">Transit peptide</keyword>
<dbReference type="PANTHER" id="PTHR11815:SF1">
    <property type="entry name" value="SUCCINATE--COA LIGASE [ADP-FORMING] SUBUNIT BETA, MITOCHONDRIAL"/>
    <property type="match status" value="1"/>
</dbReference>
<dbReference type="InterPro" id="IPR013650">
    <property type="entry name" value="ATP-grasp_succ-CoA_synth-type"/>
</dbReference>
<dbReference type="Pfam" id="PF00549">
    <property type="entry name" value="Ligase_CoA"/>
    <property type="match status" value="1"/>
</dbReference>
<dbReference type="GO" id="GO:0005524">
    <property type="term" value="F:ATP binding"/>
    <property type="evidence" value="ECO:0007669"/>
    <property type="project" value="UniProtKB-KW"/>
</dbReference>
<dbReference type="InterPro" id="IPR016102">
    <property type="entry name" value="Succinyl-CoA_synth-like"/>
</dbReference>
<dbReference type="PIRSF" id="PIRSF001554">
    <property type="entry name" value="SucCS_beta"/>
    <property type="match status" value="1"/>
</dbReference>
<dbReference type="PROSITE" id="PS01217">
    <property type="entry name" value="SUCCINYL_COA_LIG_3"/>
    <property type="match status" value="1"/>
</dbReference>
<evidence type="ECO:0000256" key="4">
    <source>
        <dbReference type="ARBA" id="ARBA00022598"/>
    </source>
</evidence>
<dbReference type="GO" id="GO:0006099">
    <property type="term" value="P:tricarboxylic acid cycle"/>
    <property type="evidence" value="ECO:0007669"/>
    <property type="project" value="UniProtKB-KW"/>
</dbReference>
<comment type="cofactor">
    <cofactor evidence="1">
        <name>Mg(2+)</name>
        <dbReference type="ChEBI" id="CHEBI:18420"/>
    </cofactor>
</comment>
<dbReference type="Gene3D" id="3.30.470.20">
    <property type="entry name" value="ATP-grasp fold, B domain"/>
    <property type="match status" value="1"/>
</dbReference>
<evidence type="ECO:0000256" key="8">
    <source>
        <dbReference type="ARBA" id="ARBA00022842"/>
    </source>
</evidence>
<dbReference type="FunFam" id="3.30.470.20:FF:000002">
    <property type="entry name" value="Succinate--CoA ligase [ADP-forming] subunit beta"/>
    <property type="match status" value="1"/>
</dbReference>
<dbReference type="InterPro" id="IPR005809">
    <property type="entry name" value="Succ_CoA_ligase-like_bsu"/>
</dbReference>
<evidence type="ECO:0000259" key="11">
    <source>
        <dbReference type="Pfam" id="PF00549"/>
    </source>
</evidence>
<dbReference type="Gene3D" id="3.30.1490.20">
    <property type="entry name" value="ATP-grasp fold, A domain"/>
    <property type="match status" value="1"/>
</dbReference>
<evidence type="ECO:0000256" key="6">
    <source>
        <dbReference type="ARBA" id="ARBA00022741"/>
    </source>
</evidence>
<evidence type="ECO:0000256" key="9">
    <source>
        <dbReference type="ARBA" id="ARBA00022946"/>
    </source>
</evidence>
<evidence type="ECO:0000313" key="13">
    <source>
        <dbReference type="EMBL" id="CAI4214029.1"/>
    </source>
</evidence>
<evidence type="ECO:0000256" key="5">
    <source>
        <dbReference type="ARBA" id="ARBA00022723"/>
    </source>
</evidence>
<keyword evidence="4" id="KW-0436">Ligase</keyword>
<evidence type="ECO:0000256" key="7">
    <source>
        <dbReference type="ARBA" id="ARBA00022840"/>
    </source>
</evidence>
<evidence type="ECO:0000313" key="14">
    <source>
        <dbReference type="Proteomes" id="UP000838763"/>
    </source>
</evidence>
<dbReference type="AlphaFoldDB" id="A0A9P1H139"/>
<dbReference type="SUPFAM" id="SSF56059">
    <property type="entry name" value="Glutathione synthetase ATP-binding domain-like"/>
    <property type="match status" value="1"/>
</dbReference>
<dbReference type="OrthoDB" id="1911848at2759"/>
<organism evidence="13 14">
    <name type="scientific">Parascedosporium putredinis</name>
    <dbReference type="NCBI Taxonomy" id="1442378"/>
    <lineage>
        <taxon>Eukaryota</taxon>
        <taxon>Fungi</taxon>
        <taxon>Dikarya</taxon>
        <taxon>Ascomycota</taxon>
        <taxon>Pezizomycotina</taxon>
        <taxon>Sordariomycetes</taxon>
        <taxon>Hypocreomycetidae</taxon>
        <taxon>Microascales</taxon>
        <taxon>Microascaceae</taxon>
        <taxon>Parascedosporium</taxon>
    </lineage>
</organism>
<keyword evidence="3" id="KW-0816">Tricarboxylic acid cycle</keyword>
<dbReference type="GO" id="GO:0004775">
    <property type="term" value="F:succinate-CoA ligase (ADP-forming) activity"/>
    <property type="evidence" value="ECO:0007669"/>
    <property type="project" value="TreeGrafter"/>
</dbReference>
<keyword evidence="8" id="KW-0460">Magnesium</keyword>
<keyword evidence="5" id="KW-0479">Metal-binding</keyword>
<dbReference type="InterPro" id="IPR017866">
    <property type="entry name" value="Succ-CoA_synthase_bsu_CS"/>
</dbReference>
<dbReference type="Pfam" id="PF08442">
    <property type="entry name" value="ATP-grasp_2"/>
    <property type="match status" value="1"/>
</dbReference>
<dbReference type="InterPro" id="IPR005811">
    <property type="entry name" value="SUCC_ACL_C"/>
</dbReference>
<feature type="domain" description="ATP-grasp fold succinyl-CoA synthetase-type" evidence="12">
    <location>
        <begin position="16"/>
        <end position="178"/>
    </location>
</feature>
<evidence type="ECO:0000259" key="12">
    <source>
        <dbReference type="Pfam" id="PF08442"/>
    </source>
</evidence>
<evidence type="ECO:0000256" key="10">
    <source>
        <dbReference type="ARBA" id="ARBA00082254"/>
    </source>
</evidence>
<reference evidence="13" key="1">
    <citation type="submission" date="2022-11" db="EMBL/GenBank/DDBJ databases">
        <authorList>
            <person name="Scott C."/>
            <person name="Bruce N."/>
        </authorList>
    </citation>
    <scope>NUCLEOTIDE SEQUENCE</scope>
</reference>
<dbReference type="GO" id="GO:0005739">
    <property type="term" value="C:mitochondrion"/>
    <property type="evidence" value="ECO:0007669"/>
    <property type="project" value="TreeGrafter"/>
</dbReference>
<comment type="caution">
    <text evidence="13">The sequence shown here is derived from an EMBL/GenBank/DDBJ whole genome shotgun (WGS) entry which is preliminary data.</text>
</comment>
<sequence length="366" mass="39478">MSLNRFTTSLLRPSGAVREIVKDLGGECVVKSQMLKGGRGKGSFDNGLQGGIHFVKSPDQAEQVAARLVVNRVHVAEVVQCEEEWYLAMTIDREAYSPVIILSRSGGVDIETLARTAPEKLHTFHFSLSQGITPDLVKHVATSLDASQIETNNLRDILERLFKIFSEKDATLLEINPLGLGANGSLTGLDAKFSFDKAAEKRQRDLFALRDPAHDVPEEVEAEQYGLVYVRMEGTIGNVVNGAGLAMATNDAVAHHGGASANFLDAGGQATRETMQKAFEIILRDPRVKAILVNVYGGITRCDMIAESIIGAAKDLGGFRVPVVARLQGTNSAEGLRLLDDANLGIHTEAEFGEAARKVVELSQGD</sequence>
<keyword evidence="6" id="KW-0547">Nucleotide-binding</keyword>
<evidence type="ECO:0000256" key="3">
    <source>
        <dbReference type="ARBA" id="ARBA00022532"/>
    </source>
</evidence>
<protein>
    <recommendedName>
        <fullName evidence="10">Succinyl-CoA synthetase beta chain</fullName>
    </recommendedName>
</protein>
<dbReference type="PANTHER" id="PTHR11815">
    <property type="entry name" value="SUCCINYL-COA SYNTHETASE BETA CHAIN"/>
    <property type="match status" value="1"/>
</dbReference>
<dbReference type="SUPFAM" id="SSF52210">
    <property type="entry name" value="Succinyl-CoA synthetase domains"/>
    <property type="match status" value="1"/>
</dbReference>
<dbReference type="InterPro" id="IPR013815">
    <property type="entry name" value="ATP_grasp_subdomain_1"/>
</dbReference>
<evidence type="ECO:0000256" key="2">
    <source>
        <dbReference type="ARBA" id="ARBA00005064"/>
    </source>
</evidence>
<comment type="pathway">
    <text evidence="2">Carbohydrate metabolism; tricarboxylic acid cycle; succinate from succinyl-CoA (ligase route): step 1/1.</text>
</comment>
<accession>A0A9P1H139</accession>
<feature type="domain" description="ATP-citrate synthase/succinyl-CoA ligase C-terminal" evidence="11">
    <location>
        <begin position="239"/>
        <end position="360"/>
    </location>
</feature>
<keyword evidence="7" id="KW-0067">ATP-binding</keyword>
<gene>
    <name evidence="13" type="ORF">PPNO1_LOCUS3762</name>
</gene>
<dbReference type="GO" id="GO:0006104">
    <property type="term" value="P:succinyl-CoA metabolic process"/>
    <property type="evidence" value="ECO:0007669"/>
    <property type="project" value="TreeGrafter"/>
</dbReference>
<proteinExistence type="predicted"/>
<name>A0A9P1H139_9PEZI</name>
<dbReference type="GO" id="GO:0046872">
    <property type="term" value="F:metal ion binding"/>
    <property type="evidence" value="ECO:0007669"/>
    <property type="project" value="UniProtKB-KW"/>
</dbReference>
<dbReference type="Gene3D" id="3.40.50.261">
    <property type="entry name" value="Succinyl-CoA synthetase domains"/>
    <property type="match status" value="1"/>
</dbReference>
<keyword evidence="14" id="KW-1185">Reference proteome</keyword>
<dbReference type="GO" id="GO:0042709">
    <property type="term" value="C:succinate-CoA ligase complex"/>
    <property type="evidence" value="ECO:0007669"/>
    <property type="project" value="TreeGrafter"/>
</dbReference>
<dbReference type="EMBL" id="CALLCH030000010">
    <property type="protein sequence ID" value="CAI4214029.1"/>
    <property type="molecule type" value="Genomic_DNA"/>
</dbReference>